<dbReference type="EMBL" id="MU003538">
    <property type="protein sequence ID" value="KAF2464297.1"/>
    <property type="molecule type" value="Genomic_DNA"/>
</dbReference>
<comment type="caution">
    <text evidence="1">The sequence shown here is derived from an EMBL/GenBank/DDBJ whole genome shotgun (WGS) entry which is preliminary data.</text>
</comment>
<protein>
    <submittedName>
        <fullName evidence="1">Uncharacterized protein</fullName>
    </submittedName>
</protein>
<sequence>MQGSRGYLALKPLSPFMSIYRVGVFACKFENDGLAIFTPRWLPSHLKARALKWRQKTLYGVLAENRHFFGYRPSLGKALSSLKAFYNHEITAADAGNSRLLYTKISKCFGTILSLQYHIAMLNCPYPLQLFGHSVAFGSSGRPERIITLIYGPERNEKWVWRKEERPKGSLTSSSTLRTKIFRVVHFLNNFCSLNTSGYAAKINLPSGTGCVSAMEGVLNLKRRILAPSIILMLFKNNPKDLLSFQGTYIQEGARTPERCIGESSWSRSGRASKQNTNSSTRLRDPIHYLSWIGTINTKERQILQRDQGQVRGAFGAQVVQTHLKRIDGESAWSLYPRDSEDNGMYAFHLSDWENDVEEALRLRDAERRYIRLKPCNCDADLEWVTCESKKTWTNAKEKMPRLEKPQVSFCYELVVQRCPVKAYGVPCPIQSFDTTTSYISGNGVRVYGLDFPISSAGSLLQIEVKVRSGDPPQSNELAYE</sequence>
<name>A0ACB6QBL1_9PLEO</name>
<accession>A0ACB6QBL1</accession>
<gene>
    <name evidence="1" type="ORF">BDR25DRAFT_361799</name>
</gene>
<evidence type="ECO:0000313" key="2">
    <source>
        <dbReference type="Proteomes" id="UP000799755"/>
    </source>
</evidence>
<organism evidence="1 2">
    <name type="scientific">Lindgomyces ingoldianus</name>
    <dbReference type="NCBI Taxonomy" id="673940"/>
    <lineage>
        <taxon>Eukaryota</taxon>
        <taxon>Fungi</taxon>
        <taxon>Dikarya</taxon>
        <taxon>Ascomycota</taxon>
        <taxon>Pezizomycotina</taxon>
        <taxon>Dothideomycetes</taxon>
        <taxon>Pleosporomycetidae</taxon>
        <taxon>Pleosporales</taxon>
        <taxon>Lindgomycetaceae</taxon>
        <taxon>Lindgomyces</taxon>
    </lineage>
</organism>
<dbReference type="Proteomes" id="UP000799755">
    <property type="component" value="Unassembled WGS sequence"/>
</dbReference>
<evidence type="ECO:0000313" key="1">
    <source>
        <dbReference type="EMBL" id="KAF2464297.1"/>
    </source>
</evidence>
<keyword evidence="2" id="KW-1185">Reference proteome</keyword>
<reference evidence="1" key="1">
    <citation type="journal article" date="2020" name="Stud. Mycol.">
        <title>101 Dothideomycetes genomes: a test case for predicting lifestyles and emergence of pathogens.</title>
        <authorList>
            <person name="Haridas S."/>
            <person name="Albert R."/>
            <person name="Binder M."/>
            <person name="Bloem J."/>
            <person name="Labutti K."/>
            <person name="Salamov A."/>
            <person name="Andreopoulos B."/>
            <person name="Baker S."/>
            <person name="Barry K."/>
            <person name="Bills G."/>
            <person name="Bluhm B."/>
            <person name="Cannon C."/>
            <person name="Castanera R."/>
            <person name="Culley D."/>
            <person name="Daum C."/>
            <person name="Ezra D."/>
            <person name="Gonzalez J."/>
            <person name="Henrissat B."/>
            <person name="Kuo A."/>
            <person name="Liang C."/>
            <person name="Lipzen A."/>
            <person name="Lutzoni F."/>
            <person name="Magnuson J."/>
            <person name="Mondo S."/>
            <person name="Nolan M."/>
            <person name="Ohm R."/>
            <person name="Pangilinan J."/>
            <person name="Park H.-J."/>
            <person name="Ramirez L."/>
            <person name="Alfaro M."/>
            <person name="Sun H."/>
            <person name="Tritt A."/>
            <person name="Yoshinaga Y."/>
            <person name="Zwiers L.-H."/>
            <person name="Turgeon B."/>
            <person name="Goodwin S."/>
            <person name="Spatafora J."/>
            <person name="Crous P."/>
            <person name="Grigoriev I."/>
        </authorList>
    </citation>
    <scope>NUCLEOTIDE SEQUENCE</scope>
    <source>
        <strain evidence="1">ATCC 200398</strain>
    </source>
</reference>
<proteinExistence type="predicted"/>